<evidence type="ECO:0000313" key="2">
    <source>
        <dbReference type="Proteomes" id="UP001168552"/>
    </source>
</evidence>
<reference evidence="1" key="1">
    <citation type="submission" date="2023-06" db="EMBL/GenBank/DDBJ databases">
        <title>Cytophagales bacterium Strain LB-30, isolated from soil.</title>
        <authorList>
            <person name="Liu B."/>
        </authorList>
    </citation>
    <scope>NUCLEOTIDE SEQUENCE</scope>
    <source>
        <strain evidence="1">LB-30</strain>
    </source>
</reference>
<protein>
    <submittedName>
        <fullName evidence="1">DUF3368 domain-containing protein</fullName>
    </submittedName>
</protein>
<dbReference type="InterPro" id="IPR021799">
    <property type="entry name" value="PIN-like_prokaryotic"/>
</dbReference>
<dbReference type="PANTHER" id="PTHR39550:SF1">
    <property type="entry name" value="SLL0658 PROTEIN"/>
    <property type="match status" value="1"/>
</dbReference>
<dbReference type="PANTHER" id="PTHR39550">
    <property type="entry name" value="SLL0658 PROTEIN"/>
    <property type="match status" value="1"/>
</dbReference>
<dbReference type="Pfam" id="PF11848">
    <property type="entry name" value="DUF3368"/>
    <property type="match status" value="1"/>
</dbReference>
<keyword evidence="2" id="KW-1185">Reference proteome</keyword>
<organism evidence="1 2">
    <name type="scientific">Shiella aurantiaca</name>
    <dbReference type="NCBI Taxonomy" id="3058365"/>
    <lineage>
        <taxon>Bacteria</taxon>
        <taxon>Pseudomonadati</taxon>
        <taxon>Bacteroidota</taxon>
        <taxon>Cytophagia</taxon>
        <taxon>Cytophagales</taxon>
        <taxon>Shiellaceae</taxon>
        <taxon>Shiella</taxon>
    </lineage>
</organism>
<proteinExistence type="predicted"/>
<sequence length="156" mass="17613">MQKIILSDTSCLILMDRIGELELLHKLFRQITVTPEIAEEFKEKLPNWVKIEATSNKTYQKILEASLDKGEASAIAYAIEHPDCLLIIDDFKGRKYAEQLGIQITGTLGIIVQAKLSGTIKSVKPVLEKIKETNFRISAELELEMLRKAQEDKGLN</sequence>
<accession>A0ABT8F221</accession>
<dbReference type="Proteomes" id="UP001168552">
    <property type="component" value="Unassembled WGS sequence"/>
</dbReference>
<comment type="caution">
    <text evidence="1">The sequence shown here is derived from an EMBL/GenBank/DDBJ whole genome shotgun (WGS) entry which is preliminary data.</text>
</comment>
<evidence type="ECO:0000313" key="1">
    <source>
        <dbReference type="EMBL" id="MDN4164462.1"/>
    </source>
</evidence>
<name>A0ABT8F221_9BACT</name>
<gene>
    <name evidence="1" type="ORF">QWY31_03060</name>
</gene>
<dbReference type="EMBL" id="JAUHJS010000002">
    <property type="protein sequence ID" value="MDN4164462.1"/>
    <property type="molecule type" value="Genomic_DNA"/>
</dbReference>
<dbReference type="RefSeq" id="WP_320002991.1">
    <property type="nucleotide sequence ID" value="NZ_JAUHJS010000002.1"/>
</dbReference>